<proteinExistence type="predicted"/>
<dbReference type="RefSeq" id="WP_254151947.1">
    <property type="nucleotide sequence ID" value="NZ_JAHESD010000004.1"/>
</dbReference>
<sequence length="262" mass="29920">MEKIKLLLLLTLVINACNNTKEAAIDYSNEVYERSIVNAVYEGRIPVGEDRFLYLELALFPGSVDGEGTYSLEEVLEDKALRDQPLHLSKGMYTISYGYGEKKEDYIIQLHNSSHSAGLKRVYSASNKIYEETFRKTDLVLLSEGNKRLLVLDKESNPITREREYNLTQRASKLFTVEGYFTYKSDTADFYEVNTRENMAITRLGAYYEACRQYHELTEKKAEPIYLKAVGFMIKTVDAKGKETEALVLKRIIQTSSVAPSP</sequence>
<keyword evidence="2" id="KW-1185">Reference proteome</keyword>
<protein>
    <recommendedName>
        <fullName evidence="3">Lipoprotein</fullName>
    </recommendedName>
</protein>
<gene>
    <name evidence="1" type="ORF">KK060_02780</name>
</gene>
<dbReference type="EMBL" id="JAHESD010000004">
    <property type="protein sequence ID" value="MBT1702184.1"/>
    <property type="molecule type" value="Genomic_DNA"/>
</dbReference>
<dbReference type="Proteomes" id="UP000772618">
    <property type="component" value="Unassembled WGS sequence"/>
</dbReference>
<accession>A0ABS5VN64</accession>
<organism evidence="1 2">
    <name type="scientific">Chryseosolibacter indicus</name>
    <dbReference type="NCBI Taxonomy" id="2782351"/>
    <lineage>
        <taxon>Bacteria</taxon>
        <taxon>Pseudomonadati</taxon>
        <taxon>Bacteroidota</taxon>
        <taxon>Cytophagia</taxon>
        <taxon>Cytophagales</taxon>
        <taxon>Chryseotaleaceae</taxon>
        <taxon>Chryseosolibacter</taxon>
    </lineage>
</organism>
<name>A0ABS5VN64_9BACT</name>
<comment type="caution">
    <text evidence="1">The sequence shown here is derived from an EMBL/GenBank/DDBJ whole genome shotgun (WGS) entry which is preliminary data.</text>
</comment>
<evidence type="ECO:0000313" key="2">
    <source>
        <dbReference type="Proteomes" id="UP000772618"/>
    </source>
</evidence>
<evidence type="ECO:0008006" key="3">
    <source>
        <dbReference type="Google" id="ProtNLM"/>
    </source>
</evidence>
<reference evidence="1 2" key="1">
    <citation type="submission" date="2021-05" db="EMBL/GenBank/DDBJ databases">
        <title>A Polyphasic approach of four new species of the genus Ohtaekwangia: Ohtaekwangia histidinii sp. nov., Ohtaekwangia cretensis sp. nov., Ohtaekwangia indiensis sp. nov., Ohtaekwangia reichenbachii sp. nov. from diverse environment.</title>
        <authorList>
            <person name="Octaviana S."/>
        </authorList>
    </citation>
    <scope>NUCLEOTIDE SEQUENCE [LARGE SCALE GENOMIC DNA]</scope>
    <source>
        <strain evidence="1 2">PWU20</strain>
    </source>
</reference>
<evidence type="ECO:0000313" key="1">
    <source>
        <dbReference type="EMBL" id="MBT1702184.1"/>
    </source>
</evidence>